<feature type="zinc finger region" description="C3H1-type" evidence="9">
    <location>
        <begin position="264"/>
        <end position="292"/>
    </location>
</feature>
<comment type="similarity">
    <text evidence="2">Belongs to the unkempt family.</text>
</comment>
<dbReference type="SUPFAM" id="SSF47113">
    <property type="entry name" value="Histone-fold"/>
    <property type="match status" value="1"/>
</dbReference>
<evidence type="ECO:0000256" key="8">
    <source>
        <dbReference type="ARBA" id="ARBA00022833"/>
    </source>
</evidence>
<feature type="region of interest" description="Disordered" evidence="11">
    <location>
        <begin position="320"/>
        <end position="343"/>
    </location>
</feature>
<feature type="domain" description="C3H1-type" evidence="12">
    <location>
        <begin position="264"/>
        <end position="292"/>
    </location>
</feature>
<comment type="similarity">
    <text evidence="3">Belongs to the histone H3 family.</text>
</comment>
<reference evidence="13 14" key="1">
    <citation type="journal article" date="2022" name="Allergy">
        <title>Genome assembly and annotation of Periplaneta americana reveal a comprehensive cockroach allergen profile.</title>
        <authorList>
            <person name="Wang L."/>
            <person name="Xiong Q."/>
            <person name="Saelim N."/>
            <person name="Wang L."/>
            <person name="Nong W."/>
            <person name="Wan A.T."/>
            <person name="Shi M."/>
            <person name="Liu X."/>
            <person name="Cao Q."/>
            <person name="Hui J.H.L."/>
            <person name="Sookrung N."/>
            <person name="Leung T.F."/>
            <person name="Tungtrongchitr A."/>
            <person name="Tsui S.K.W."/>
        </authorList>
    </citation>
    <scope>NUCLEOTIDE SEQUENCE [LARGE SCALE GENOMIC DNA]</scope>
    <source>
        <strain evidence="13">PWHHKU_190912</strain>
    </source>
</reference>
<evidence type="ECO:0000259" key="12">
    <source>
        <dbReference type="PROSITE" id="PS50103"/>
    </source>
</evidence>
<sequence>MPSESKSLLTAQTEKPNHYTYLKEFRVEQCPLFLQHKCTQHRPFTCFHWHFMNQRRRRPVRKRDGSFNYSADNYCTKFDETTGLCPEGDETAGDTERRYHLRYYKTCMCVHDTDARGFCVKNGPHCAFAHGNHDLRPPVYDIKEIQALENPESEANAVNGPNVLDKERNLMNEDPKWQDTSYVLASYKTEPCKRPPRLCRQGYACPQYHNSRDKRRSPRKYKYRSTPCPNVKHGDEWGEPGNCESGDTCPYCHTRTEQQFHPEIYKSTKCNDVQTAGYCPRGVFCAFAHVEQEMTLARDLAARVDSGTNLADILSSALPPEKRDSIAGQESSKREEKNSDSSSLIKKQMIAIDSDPHLDPLEKAQRKQSIYLAFSINNSGSMASAVSPLATPFYPASDTVESVVGNALEDLNLDEPLNLASLDKELDTDSPTVSNSISAGLASSVNCPKTGLNLMQRLCEELASSRSKLASWDERIAQARTACEAWQREAEESNRKANIAEQQRDEALSQAKALQKEVDLLQGSPYLHGLRRASELKTLSLPTLKSLQAQLRSDLEEIEKDNYLKTHEAVLCFISGPMPGTVALREIRRYQKSTELLIRKLPFQRLVREIAQDFKTDLRFQSAAIGALQIYDISIICQADRSRLGPVAWQQWSEMEALTLSPAACDVQSVIEFFNAQSIVPIEIHRQLCQVYGPNIMSKQMVHHWCRQFSEGRQSVHDDERSGQQSLINDDRVELVRQCIMENSHFTITELSSHFPQISRSLLHEIVTKHLLLKKVCARWVPKNLTPEHKMQRLGAALTFLQWYLDDGDIQNKMCGMLTAGVLLLYDNARPHTARLTAAVLTEFGWELFHHPPYSPDLAPSDFHVFLHLKKFLSSGECFGNVEELKTSVAHWFHSQTAEFYNRGIQKLIPRYDKCLNSDGGYVEK</sequence>
<dbReference type="EMBL" id="JAJSOF020000013">
    <property type="protein sequence ID" value="KAJ4443211.1"/>
    <property type="molecule type" value="Genomic_DNA"/>
</dbReference>
<evidence type="ECO:0000256" key="3">
    <source>
        <dbReference type="ARBA" id="ARBA00010343"/>
    </source>
</evidence>
<evidence type="ECO:0000256" key="11">
    <source>
        <dbReference type="SAM" id="MobiDB-lite"/>
    </source>
</evidence>
<dbReference type="Gene3D" id="4.10.1000.10">
    <property type="entry name" value="Zinc finger, CCCH-type"/>
    <property type="match status" value="2"/>
</dbReference>
<dbReference type="InterPro" id="IPR057295">
    <property type="entry name" value="UNK_Znf_4"/>
</dbReference>
<evidence type="ECO:0000256" key="9">
    <source>
        <dbReference type="PROSITE-ProRule" id="PRU00723"/>
    </source>
</evidence>
<dbReference type="Pfam" id="PF23035">
    <property type="entry name" value="zf-CCCH_UNK-like_4th"/>
    <property type="match status" value="1"/>
</dbReference>
<dbReference type="Pfam" id="PF18384">
    <property type="entry name" value="zf_CCCH_5"/>
    <property type="match status" value="1"/>
</dbReference>
<keyword evidence="14" id="KW-1185">Reference proteome</keyword>
<name>A0ABQ8TAT3_PERAM</name>
<dbReference type="InterPro" id="IPR057296">
    <property type="entry name" value="UNK_Znf_5"/>
</dbReference>
<evidence type="ECO:0000256" key="7">
    <source>
        <dbReference type="ARBA" id="ARBA00022771"/>
    </source>
</evidence>
<accession>A0ABQ8TAT3</accession>
<feature type="compositionally biased region" description="Basic and acidic residues" evidence="11">
    <location>
        <begin position="320"/>
        <end position="339"/>
    </location>
</feature>
<dbReference type="PROSITE" id="PS50103">
    <property type="entry name" value="ZF_C3H1"/>
    <property type="match status" value="2"/>
</dbReference>
<dbReference type="InterPro" id="IPR000571">
    <property type="entry name" value="Znf_CCCH"/>
</dbReference>
<dbReference type="InterPro" id="IPR040594">
    <property type="entry name" value="UNK_Znf_1"/>
</dbReference>
<keyword evidence="7 9" id="KW-0863">Zinc-finger</keyword>
<keyword evidence="5 9" id="KW-0479">Metal-binding</keyword>
<dbReference type="InterPro" id="IPR009072">
    <property type="entry name" value="Histone-fold"/>
</dbReference>
<proteinExistence type="inferred from homology"/>
<dbReference type="SMART" id="SM00428">
    <property type="entry name" value="H3"/>
    <property type="match status" value="1"/>
</dbReference>
<evidence type="ECO:0000313" key="14">
    <source>
        <dbReference type="Proteomes" id="UP001148838"/>
    </source>
</evidence>
<keyword evidence="8 9" id="KW-0862">Zinc</keyword>
<evidence type="ECO:0000313" key="13">
    <source>
        <dbReference type="EMBL" id="KAJ4443211.1"/>
    </source>
</evidence>
<dbReference type="PRINTS" id="PR00622">
    <property type="entry name" value="HISTONEH3"/>
</dbReference>
<comment type="caution">
    <text evidence="13">The sequence shown here is derived from an EMBL/GenBank/DDBJ whole genome shotgun (WGS) entry which is preliminary data.</text>
</comment>
<dbReference type="Gene3D" id="3.30.420.10">
    <property type="entry name" value="Ribonuclease H-like superfamily/Ribonuclease H"/>
    <property type="match status" value="1"/>
</dbReference>
<gene>
    <name evidence="13" type="ORF">ANN_04878</name>
</gene>
<dbReference type="Pfam" id="PF25427">
    <property type="entry name" value="zf-CCCH_UNK"/>
    <property type="match status" value="1"/>
</dbReference>
<keyword evidence="10" id="KW-0175">Coiled coil</keyword>
<dbReference type="InterPro" id="IPR045234">
    <property type="entry name" value="Unkempt-like"/>
</dbReference>
<keyword evidence="4" id="KW-0963">Cytoplasm</keyword>
<dbReference type="InterPro" id="IPR036397">
    <property type="entry name" value="RNaseH_sf"/>
</dbReference>
<evidence type="ECO:0000256" key="10">
    <source>
        <dbReference type="SAM" id="Coils"/>
    </source>
</evidence>
<feature type="domain" description="C3H1-type" evidence="12">
    <location>
        <begin position="222"/>
        <end position="256"/>
    </location>
</feature>
<dbReference type="Pfam" id="PF23261">
    <property type="entry name" value="zf-CCCH_11"/>
    <property type="match status" value="1"/>
</dbReference>
<organism evidence="13 14">
    <name type="scientific">Periplaneta americana</name>
    <name type="common">American cockroach</name>
    <name type="synonym">Blatta americana</name>
    <dbReference type="NCBI Taxonomy" id="6978"/>
    <lineage>
        <taxon>Eukaryota</taxon>
        <taxon>Metazoa</taxon>
        <taxon>Ecdysozoa</taxon>
        <taxon>Arthropoda</taxon>
        <taxon>Hexapoda</taxon>
        <taxon>Insecta</taxon>
        <taxon>Pterygota</taxon>
        <taxon>Neoptera</taxon>
        <taxon>Polyneoptera</taxon>
        <taxon>Dictyoptera</taxon>
        <taxon>Blattodea</taxon>
        <taxon>Blattoidea</taxon>
        <taxon>Blattidae</taxon>
        <taxon>Blattinae</taxon>
        <taxon>Periplaneta</taxon>
    </lineage>
</organism>
<dbReference type="Proteomes" id="UP001148838">
    <property type="component" value="Unassembled WGS sequence"/>
</dbReference>
<dbReference type="InterPro" id="IPR007125">
    <property type="entry name" value="H2A/H2B/H3"/>
</dbReference>
<evidence type="ECO:0000256" key="1">
    <source>
        <dbReference type="ARBA" id="ARBA00004496"/>
    </source>
</evidence>
<dbReference type="Gene3D" id="1.10.20.10">
    <property type="entry name" value="Histone, subunit A"/>
    <property type="match status" value="1"/>
</dbReference>
<dbReference type="SMART" id="SM00356">
    <property type="entry name" value="ZnF_C3H1"/>
    <property type="match status" value="3"/>
</dbReference>
<evidence type="ECO:0000256" key="5">
    <source>
        <dbReference type="ARBA" id="ARBA00022723"/>
    </source>
</evidence>
<dbReference type="CDD" id="cd22911">
    <property type="entry name" value="HFD_H3"/>
    <property type="match status" value="1"/>
</dbReference>
<dbReference type="SUPFAM" id="SSF90229">
    <property type="entry name" value="CCCH zinc finger"/>
    <property type="match status" value="1"/>
</dbReference>
<dbReference type="Pfam" id="PF00125">
    <property type="entry name" value="Histone"/>
    <property type="match status" value="1"/>
</dbReference>
<feature type="zinc finger region" description="C3H1-type" evidence="9">
    <location>
        <begin position="222"/>
        <end position="256"/>
    </location>
</feature>
<dbReference type="InterPro" id="IPR000164">
    <property type="entry name" value="Histone_H3/CENP-A"/>
</dbReference>
<dbReference type="PANTHER" id="PTHR14493">
    <property type="entry name" value="UNKEMPT FAMILY MEMBER"/>
    <property type="match status" value="1"/>
</dbReference>
<evidence type="ECO:0000256" key="4">
    <source>
        <dbReference type="ARBA" id="ARBA00022490"/>
    </source>
</evidence>
<feature type="coiled-coil region" evidence="10">
    <location>
        <begin position="469"/>
        <end position="524"/>
    </location>
</feature>
<keyword evidence="6" id="KW-0677">Repeat</keyword>
<evidence type="ECO:0000256" key="2">
    <source>
        <dbReference type="ARBA" id="ARBA00008808"/>
    </source>
</evidence>
<dbReference type="PROSITE" id="PS00959">
    <property type="entry name" value="HISTONE_H3_2"/>
    <property type="match status" value="1"/>
</dbReference>
<comment type="subcellular location">
    <subcellularLocation>
        <location evidence="1">Cytoplasm</location>
    </subcellularLocation>
</comment>
<protein>
    <recommendedName>
        <fullName evidence="12">C3H1-type domain-containing protein</fullName>
    </recommendedName>
</protein>
<dbReference type="Pfam" id="PF00642">
    <property type="entry name" value="zf-CCCH"/>
    <property type="match status" value="1"/>
</dbReference>
<evidence type="ECO:0000256" key="6">
    <source>
        <dbReference type="ARBA" id="ARBA00022737"/>
    </source>
</evidence>
<dbReference type="InterPro" id="IPR036855">
    <property type="entry name" value="Znf_CCCH_sf"/>
</dbReference>
<dbReference type="PANTHER" id="PTHR14493:SF50">
    <property type="entry name" value="RING FINGER PROTEIN UNKEMPT"/>
    <property type="match status" value="1"/>
</dbReference>